<dbReference type="PRINTS" id="PR00080">
    <property type="entry name" value="SDRFAMILY"/>
</dbReference>
<dbReference type="InterPro" id="IPR002347">
    <property type="entry name" value="SDR_fam"/>
</dbReference>
<dbReference type="PRINTS" id="PR00081">
    <property type="entry name" value="GDHRDH"/>
</dbReference>
<accession>A0ABT1R0E8</accession>
<organism evidence="3 4">
    <name type="scientific">Shinella lacus</name>
    <dbReference type="NCBI Taxonomy" id="2654216"/>
    <lineage>
        <taxon>Bacteria</taxon>
        <taxon>Pseudomonadati</taxon>
        <taxon>Pseudomonadota</taxon>
        <taxon>Alphaproteobacteria</taxon>
        <taxon>Hyphomicrobiales</taxon>
        <taxon>Rhizobiaceae</taxon>
        <taxon>Shinella</taxon>
    </lineage>
</organism>
<dbReference type="InterPro" id="IPR020904">
    <property type="entry name" value="Sc_DH/Rdtase_CS"/>
</dbReference>
<proteinExistence type="inferred from homology"/>
<dbReference type="GO" id="GO:0047936">
    <property type="term" value="F:glucose 1-dehydrogenase [NAD(P)+] activity"/>
    <property type="evidence" value="ECO:0007669"/>
    <property type="project" value="UniProtKB-EC"/>
</dbReference>
<dbReference type="Pfam" id="PF13561">
    <property type="entry name" value="adh_short_C2"/>
    <property type="match status" value="1"/>
</dbReference>
<dbReference type="RefSeq" id="WP_256114671.1">
    <property type="nucleotide sequence ID" value="NZ_WHSB02000001.1"/>
</dbReference>
<name>A0ABT1R0E8_9HYPH</name>
<evidence type="ECO:0000256" key="1">
    <source>
        <dbReference type="ARBA" id="ARBA00006484"/>
    </source>
</evidence>
<comment type="similarity">
    <text evidence="1">Belongs to the short-chain dehydrogenases/reductases (SDR) family.</text>
</comment>
<dbReference type="PANTHER" id="PTHR24321:SF15">
    <property type="entry name" value="OXIDOREDUCTASE UCPA"/>
    <property type="match status" value="1"/>
</dbReference>
<evidence type="ECO:0000256" key="2">
    <source>
        <dbReference type="ARBA" id="ARBA00023002"/>
    </source>
</evidence>
<keyword evidence="4" id="KW-1185">Reference proteome</keyword>
<dbReference type="InterPro" id="IPR036291">
    <property type="entry name" value="NAD(P)-bd_dom_sf"/>
</dbReference>
<evidence type="ECO:0000313" key="3">
    <source>
        <dbReference type="EMBL" id="MCQ4628621.1"/>
    </source>
</evidence>
<dbReference type="EC" id="1.1.1.47" evidence="3"/>
<evidence type="ECO:0000313" key="4">
    <source>
        <dbReference type="Proteomes" id="UP000996601"/>
    </source>
</evidence>
<dbReference type="Proteomes" id="UP000996601">
    <property type="component" value="Unassembled WGS sequence"/>
</dbReference>
<keyword evidence="2 3" id="KW-0560">Oxidoreductase</keyword>
<sequence>MSNKGQTASQGRVEGKVAIVTGGALGMGRAFSLRLAAEGATVIVTDINREDGEKVVADIEAAGGTAEFHVLDVASEEDWAKLQKSVAEKFGKADILINNAGIYLSGTTENTDSVAWDRTFSINAKGVFLGSRAAIPLMRKAGGGSIVNISSNWGIVGFPDAVAYVASKGAVRLLTKATATEVAKDGIRVNSVHPSLTITHLSKDIVNDPVATKALLGPSLLGRPAKAEEIANGVLFLASDESSYMTGSELVIDGGYLAS</sequence>
<dbReference type="NCBIfam" id="NF005559">
    <property type="entry name" value="PRK07231.1"/>
    <property type="match status" value="1"/>
</dbReference>
<gene>
    <name evidence="3" type="ORF">GB927_001160</name>
</gene>
<dbReference type="EMBL" id="WHSB02000001">
    <property type="protein sequence ID" value="MCQ4628621.1"/>
    <property type="molecule type" value="Genomic_DNA"/>
</dbReference>
<dbReference type="PANTHER" id="PTHR24321">
    <property type="entry name" value="DEHYDROGENASES, SHORT CHAIN"/>
    <property type="match status" value="1"/>
</dbReference>
<comment type="caution">
    <text evidence="3">The sequence shown here is derived from an EMBL/GenBank/DDBJ whole genome shotgun (WGS) entry which is preliminary data.</text>
</comment>
<reference evidence="3" key="1">
    <citation type="submission" date="2021-07" db="EMBL/GenBank/DDBJ databases">
        <title>Shinella sp. nov., a novel member of the genus Shinella from water.</title>
        <authorList>
            <person name="Deng Y."/>
        </authorList>
    </citation>
    <scope>NUCLEOTIDE SEQUENCE</scope>
    <source>
        <strain evidence="3">CPCC 100929</strain>
    </source>
</reference>
<protein>
    <submittedName>
        <fullName evidence="3">Glucose 1-dehydrogenase</fullName>
        <ecNumber evidence="3">1.1.1.47</ecNumber>
    </submittedName>
</protein>
<dbReference type="PROSITE" id="PS00061">
    <property type="entry name" value="ADH_SHORT"/>
    <property type="match status" value="1"/>
</dbReference>
<dbReference type="SUPFAM" id="SSF51735">
    <property type="entry name" value="NAD(P)-binding Rossmann-fold domains"/>
    <property type="match status" value="1"/>
</dbReference>
<dbReference type="Gene3D" id="3.40.50.720">
    <property type="entry name" value="NAD(P)-binding Rossmann-like Domain"/>
    <property type="match status" value="1"/>
</dbReference>